<evidence type="ECO:0008006" key="3">
    <source>
        <dbReference type="Google" id="ProtNLM"/>
    </source>
</evidence>
<dbReference type="Pfam" id="PF14249">
    <property type="entry name" value="Tocopherol_cycl"/>
    <property type="match status" value="1"/>
</dbReference>
<sequence>MKYYHGAGRRGPYFEGWYLKCQTRDGRALALIPAVHQDRTGRRSASLQVLAEDGAWWLEYPESALQASGELFQIWLDGSLFNRKGIWLNVEGRGLSLHGALQCGPFTPLKSDIMGPFRFLPGMECSHGVISMGHALEGTLTLNGAVLDFAGGTGYVETDRGRSFPSAYLWTQCAWREARCSSLMLSIADIPLAGVSFTGCICAVLYNGREYRLATYRGARVERWSADGAQIRQGIYRLEAERLEGEARLLRAPVEGGMGRTVGESLTACLRYRFWAGRTLLFEHTDRCASFEYAGEENAQTDGGRLTP</sequence>
<dbReference type="PANTHER" id="PTHR35309:SF4">
    <property type="entry name" value="TOCOPHEROL CYCLASE"/>
    <property type="match status" value="1"/>
</dbReference>
<evidence type="ECO:0000313" key="2">
    <source>
        <dbReference type="Proteomes" id="UP001204562"/>
    </source>
</evidence>
<gene>
    <name evidence="1" type="ORF">NE579_14505</name>
</gene>
<reference evidence="1" key="1">
    <citation type="submission" date="2022-06" db="EMBL/GenBank/DDBJ databases">
        <title>Isolation of gut microbiota from human fecal samples.</title>
        <authorList>
            <person name="Pamer E.G."/>
            <person name="Barat B."/>
            <person name="Waligurski E."/>
            <person name="Medina S."/>
            <person name="Paddock L."/>
            <person name="Mostad J."/>
        </authorList>
    </citation>
    <scope>NUCLEOTIDE SEQUENCE</scope>
    <source>
        <strain evidence="1">DFI.9.91</strain>
    </source>
</reference>
<dbReference type="RefSeq" id="WP_256304764.1">
    <property type="nucleotide sequence ID" value="NZ_JANFYG010000015.1"/>
</dbReference>
<dbReference type="AlphaFoldDB" id="A0AAW5JTC1"/>
<dbReference type="PANTHER" id="PTHR35309">
    <property type="match status" value="1"/>
</dbReference>
<dbReference type="InterPro" id="IPR025893">
    <property type="entry name" value="Tocopherol_cyclase"/>
</dbReference>
<protein>
    <recommendedName>
        <fullName evidence="3">Tocopherol cyclase</fullName>
    </recommendedName>
</protein>
<dbReference type="GO" id="GO:0009976">
    <property type="term" value="F:tocopherol cyclase activity"/>
    <property type="evidence" value="ECO:0007669"/>
    <property type="project" value="InterPro"/>
</dbReference>
<dbReference type="Proteomes" id="UP001204562">
    <property type="component" value="Unassembled WGS sequence"/>
</dbReference>
<evidence type="ECO:0000313" key="1">
    <source>
        <dbReference type="EMBL" id="MCQ4771655.1"/>
    </source>
</evidence>
<accession>A0AAW5JTC1</accession>
<organism evidence="1 2">
    <name type="scientific">Intestinimonas massiliensis</name>
    <name type="common">ex Afouda et al. 2020</name>
    <dbReference type="NCBI Taxonomy" id="1673721"/>
    <lineage>
        <taxon>Bacteria</taxon>
        <taxon>Bacillati</taxon>
        <taxon>Bacillota</taxon>
        <taxon>Clostridia</taxon>
        <taxon>Eubacteriales</taxon>
        <taxon>Intestinimonas</taxon>
    </lineage>
</organism>
<comment type="caution">
    <text evidence="1">The sequence shown here is derived from an EMBL/GenBank/DDBJ whole genome shotgun (WGS) entry which is preliminary data.</text>
</comment>
<proteinExistence type="predicted"/>
<dbReference type="EMBL" id="JANFYS010000040">
    <property type="protein sequence ID" value="MCQ4771655.1"/>
    <property type="molecule type" value="Genomic_DNA"/>
</dbReference>
<dbReference type="SUPFAM" id="SSF159245">
    <property type="entry name" value="AttH-like"/>
    <property type="match status" value="1"/>
</dbReference>
<name>A0AAW5JTC1_9FIRM</name>